<dbReference type="EMBL" id="ARXX01000027">
    <property type="protein sequence ID" value="MBF5056694.1"/>
    <property type="molecule type" value="Genomic_DNA"/>
</dbReference>
<accession>A0ABS0ARY1</accession>
<dbReference type="Proteomes" id="UP000662703">
    <property type="component" value="Unassembled WGS sequence"/>
</dbReference>
<gene>
    <name evidence="2" type="ORF">Y5W_01988</name>
</gene>
<protein>
    <submittedName>
        <fullName evidence="2">Gluconolactonase</fullName>
    </submittedName>
</protein>
<dbReference type="RefSeq" id="WP_194865112.1">
    <property type="nucleotide sequence ID" value="NZ_ARXX01000027.1"/>
</dbReference>
<dbReference type="InterPro" id="IPR011042">
    <property type="entry name" value="6-blade_b-propeller_TolB-like"/>
</dbReference>
<dbReference type="InterPro" id="IPR051262">
    <property type="entry name" value="SMP-30/CGR1_Lactonase"/>
</dbReference>
<evidence type="ECO:0000259" key="1">
    <source>
        <dbReference type="Pfam" id="PF08450"/>
    </source>
</evidence>
<comment type="caution">
    <text evidence="2">The sequence shown here is derived from an EMBL/GenBank/DDBJ whole genome shotgun (WGS) entry which is preliminary data.</text>
</comment>
<organism evidence="2 3">
    <name type="scientific">Alloalcanivorax profundimaris</name>
    <dbReference type="NCBI Taxonomy" id="2735259"/>
    <lineage>
        <taxon>Bacteria</taxon>
        <taxon>Pseudomonadati</taxon>
        <taxon>Pseudomonadota</taxon>
        <taxon>Gammaproteobacteria</taxon>
        <taxon>Oceanospirillales</taxon>
        <taxon>Alcanivoracaceae</taxon>
        <taxon>Alloalcanivorax</taxon>
    </lineage>
</organism>
<dbReference type="PANTHER" id="PTHR47572:SF5">
    <property type="entry name" value="BLR2277 PROTEIN"/>
    <property type="match status" value="1"/>
</dbReference>
<evidence type="ECO:0000313" key="2">
    <source>
        <dbReference type="EMBL" id="MBF5056694.1"/>
    </source>
</evidence>
<proteinExistence type="predicted"/>
<dbReference type="InterPro" id="IPR013658">
    <property type="entry name" value="SGL"/>
</dbReference>
<sequence length="306" mass="32706">MSDYTVITEGLLFPEGPIAMPDGTFIVVEIAAGRLTRVHPDGRKETIAEPGGGPNGAAIGPDGACYVCNNGGMQFHEKDGLLIPGDMPEDYSGGRIERIDLDTGKVEVLYTEVDGEPLKGPNDIVFDRQGGFWFTDLGKGRGRTEDRGGLYYARTDGSFVREAVFPIPSANGVGLSPDEKTVYVADTLPGRLWAMDIIGEGEVARPEGGLLPGRLVGQPSEFCYFDSLAVDADGNICVATIFHSGITVFSPDGASMRHVPTDDLVTTNICFGGEDLRTAYITLSSAGKLVSMPWERPGLPLNFLNL</sequence>
<dbReference type="Gene3D" id="2.120.10.30">
    <property type="entry name" value="TolB, C-terminal domain"/>
    <property type="match status" value="1"/>
</dbReference>
<keyword evidence="3" id="KW-1185">Reference proteome</keyword>
<dbReference type="PRINTS" id="PR01790">
    <property type="entry name" value="SMP30FAMILY"/>
</dbReference>
<dbReference type="Pfam" id="PF08450">
    <property type="entry name" value="SGL"/>
    <property type="match status" value="1"/>
</dbReference>
<dbReference type="InterPro" id="IPR005511">
    <property type="entry name" value="SMP-30"/>
</dbReference>
<dbReference type="PANTHER" id="PTHR47572">
    <property type="entry name" value="LIPOPROTEIN-RELATED"/>
    <property type="match status" value="1"/>
</dbReference>
<evidence type="ECO:0000313" key="3">
    <source>
        <dbReference type="Proteomes" id="UP000662703"/>
    </source>
</evidence>
<name>A0ABS0ARY1_9GAMM</name>
<feature type="domain" description="SMP-30/Gluconolactonase/LRE-like region" evidence="1">
    <location>
        <begin position="13"/>
        <end position="284"/>
    </location>
</feature>
<reference evidence="2 3" key="1">
    <citation type="submission" date="2012-09" db="EMBL/GenBank/DDBJ databases">
        <title>Genome Sequence of alkane-degrading Bacterium Alcanivorax sp. 521-1.</title>
        <authorList>
            <person name="Lai Q."/>
            <person name="Shao Z."/>
        </authorList>
    </citation>
    <scope>NUCLEOTIDE SEQUENCE [LARGE SCALE GENOMIC DNA]</scope>
    <source>
        <strain evidence="2 3">521-1</strain>
    </source>
</reference>
<dbReference type="SUPFAM" id="SSF63829">
    <property type="entry name" value="Calcium-dependent phosphotriesterase"/>
    <property type="match status" value="1"/>
</dbReference>